<comment type="caution">
    <text evidence="1">The sequence shown here is derived from an EMBL/GenBank/DDBJ whole genome shotgun (WGS) entry which is preliminary data.</text>
</comment>
<organism evidence="1 2">
    <name type="scientific">Microcella frigidaquae</name>
    <dbReference type="NCBI Taxonomy" id="424758"/>
    <lineage>
        <taxon>Bacteria</taxon>
        <taxon>Bacillati</taxon>
        <taxon>Actinomycetota</taxon>
        <taxon>Actinomycetes</taxon>
        <taxon>Micrococcales</taxon>
        <taxon>Microbacteriaceae</taxon>
        <taxon>Microcella</taxon>
    </lineage>
</organism>
<evidence type="ECO:0000313" key="2">
    <source>
        <dbReference type="Proteomes" id="UP000552883"/>
    </source>
</evidence>
<accession>A0A840XKU9</accession>
<dbReference type="OrthoDB" id="4424419at2"/>
<name>A0A840XKU9_9MICO</name>
<keyword evidence="2" id="KW-1185">Reference proteome</keyword>
<gene>
    <name evidence="1" type="ORF">BJ959_000973</name>
</gene>
<protein>
    <submittedName>
        <fullName evidence="1">Uncharacterized protein</fullName>
    </submittedName>
</protein>
<dbReference type="EMBL" id="JACHBS010000001">
    <property type="protein sequence ID" value="MBB5617477.1"/>
    <property type="molecule type" value="Genomic_DNA"/>
</dbReference>
<dbReference type="AlphaFoldDB" id="A0A840XKU9"/>
<proteinExistence type="predicted"/>
<sequence length="130" mass="13113">MGVLTNLAKLTVMGMDNLATMNVADRLAQAQATMDSLIVQNDLAAAAAAGDSSLAPATATVTGLASTGVMVNDGVQVVLELLVMLPAGVPAPVRHTTVVPMAFLPQVQPGASVSVRVDPATPSRLLLVLG</sequence>
<dbReference type="RefSeq" id="WP_153982629.1">
    <property type="nucleotide sequence ID" value="NZ_BAAANZ010000012.1"/>
</dbReference>
<dbReference type="Proteomes" id="UP000552883">
    <property type="component" value="Unassembled WGS sequence"/>
</dbReference>
<reference evidence="1 2" key="1">
    <citation type="submission" date="2020-08" db="EMBL/GenBank/DDBJ databases">
        <title>Sequencing the genomes of 1000 actinobacteria strains.</title>
        <authorList>
            <person name="Klenk H.-P."/>
        </authorList>
    </citation>
    <scope>NUCLEOTIDE SEQUENCE [LARGE SCALE GENOMIC DNA]</scope>
    <source>
        <strain evidence="1 2">DSM 23889</strain>
    </source>
</reference>
<evidence type="ECO:0000313" key="1">
    <source>
        <dbReference type="EMBL" id="MBB5617477.1"/>
    </source>
</evidence>